<feature type="domain" description="Alpha/beta hydrolase fold-3" evidence="2">
    <location>
        <begin position="89"/>
        <end position="302"/>
    </location>
</feature>
<dbReference type="InterPro" id="IPR050300">
    <property type="entry name" value="GDXG_lipolytic_enzyme"/>
</dbReference>
<comment type="caution">
    <text evidence="3">The sequence shown here is derived from an EMBL/GenBank/DDBJ whole genome shotgun (WGS) entry which is preliminary data.</text>
</comment>
<dbReference type="PANTHER" id="PTHR48081">
    <property type="entry name" value="AB HYDROLASE SUPERFAMILY PROTEIN C4A8.06C"/>
    <property type="match status" value="1"/>
</dbReference>
<protein>
    <recommendedName>
        <fullName evidence="2">Alpha/beta hydrolase fold-3 domain-containing protein</fullName>
    </recommendedName>
</protein>
<accession>A0ABR0EU28</accession>
<organism evidence="3 4">
    <name type="scientific">Zasmidium cellare</name>
    <name type="common">Wine cellar mold</name>
    <name type="synonym">Racodium cellare</name>
    <dbReference type="NCBI Taxonomy" id="395010"/>
    <lineage>
        <taxon>Eukaryota</taxon>
        <taxon>Fungi</taxon>
        <taxon>Dikarya</taxon>
        <taxon>Ascomycota</taxon>
        <taxon>Pezizomycotina</taxon>
        <taxon>Dothideomycetes</taxon>
        <taxon>Dothideomycetidae</taxon>
        <taxon>Mycosphaerellales</taxon>
        <taxon>Mycosphaerellaceae</taxon>
        <taxon>Zasmidium</taxon>
    </lineage>
</organism>
<dbReference type="InterPro" id="IPR029058">
    <property type="entry name" value="AB_hydrolase_fold"/>
</dbReference>
<dbReference type="Proteomes" id="UP001305779">
    <property type="component" value="Unassembled WGS sequence"/>
</dbReference>
<dbReference type="EMBL" id="JAXOVC010000002">
    <property type="protein sequence ID" value="KAK4505129.1"/>
    <property type="molecule type" value="Genomic_DNA"/>
</dbReference>
<proteinExistence type="predicted"/>
<evidence type="ECO:0000256" key="1">
    <source>
        <dbReference type="ARBA" id="ARBA00022801"/>
    </source>
</evidence>
<keyword evidence="4" id="KW-1185">Reference proteome</keyword>
<keyword evidence="1" id="KW-0378">Hydrolase</keyword>
<reference evidence="3 4" key="1">
    <citation type="journal article" date="2023" name="G3 (Bethesda)">
        <title>A chromosome-level genome assembly of Zasmidium syzygii isolated from banana leaves.</title>
        <authorList>
            <person name="van Westerhoven A.C."/>
            <person name="Mehrabi R."/>
            <person name="Talebi R."/>
            <person name="Steentjes M.B.F."/>
            <person name="Corcolon B."/>
            <person name="Chong P.A."/>
            <person name="Kema G.H.J."/>
            <person name="Seidl M.F."/>
        </authorList>
    </citation>
    <scope>NUCLEOTIDE SEQUENCE [LARGE SCALE GENOMIC DNA]</scope>
    <source>
        <strain evidence="3 4">P124</strain>
    </source>
</reference>
<dbReference type="Gene3D" id="3.40.50.1820">
    <property type="entry name" value="alpha/beta hydrolase"/>
    <property type="match status" value="1"/>
</dbReference>
<evidence type="ECO:0000313" key="4">
    <source>
        <dbReference type="Proteomes" id="UP001305779"/>
    </source>
</evidence>
<dbReference type="Pfam" id="PF07859">
    <property type="entry name" value="Abhydrolase_3"/>
    <property type="match status" value="1"/>
</dbReference>
<name>A0ABR0EU28_ZASCE</name>
<sequence>MALQFDPELVLALGPMAEAMAAKPQLPVGDVESRRKAAAEMFKGLSAKFPEIPEVTRKDHTIQTEDGASLTVAEFRSTKSPAQSPSKAVYYIHGGGMIMGSIDMFQALVKQRVLETGIPAFMIGYRLAPENKHPGPVNDCYAGLQWLSKNATSFGIDPAGIMVMGESAGGGLAAAMTLLARDNKLSPPVRKQILIFPMLDDRTIKPMPELEEFSKGVWSVRDNKTGWEALIGDKAGSSDPKAVSEYAAPARAESVAGLPPTYIECGQLDIFVYEDMKFATRLAEAAVPVELHIYPGQPHGFQMFAANATYAAMSTSNTLNAIRNA</sequence>
<gene>
    <name evidence="3" type="ORF">PRZ48_003092</name>
</gene>
<evidence type="ECO:0000259" key="2">
    <source>
        <dbReference type="Pfam" id="PF07859"/>
    </source>
</evidence>
<dbReference type="PANTHER" id="PTHR48081:SF8">
    <property type="entry name" value="ALPHA_BETA HYDROLASE FOLD-3 DOMAIN-CONTAINING PROTEIN-RELATED"/>
    <property type="match status" value="1"/>
</dbReference>
<evidence type="ECO:0000313" key="3">
    <source>
        <dbReference type="EMBL" id="KAK4505129.1"/>
    </source>
</evidence>
<dbReference type="InterPro" id="IPR013094">
    <property type="entry name" value="AB_hydrolase_3"/>
</dbReference>
<dbReference type="SUPFAM" id="SSF53474">
    <property type="entry name" value="alpha/beta-Hydrolases"/>
    <property type="match status" value="1"/>
</dbReference>